<feature type="transmembrane region" description="Helical" evidence="9">
    <location>
        <begin position="75"/>
        <end position="104"/>
    </location>
</feature>
<dbReference type="AlphaFoldDB" id="A0A832WFH4"/>
<evidence type="ECO:0000256" key="10">
    <source>
        <dbReference type="RuleBase" id="RU363054"/>
    </source>
</evidence>
<dbReference type="EMBL" id="DUJP01000003">
    <property type="protein sequence ID" value="HII45943.1"/>
    <property type="molecule type" value="Genomic_DNA"/>
</dbReference>
<protein>
    <recommendedName>
        <fullName evidence="10">Phosphate transport system permease protein</fullName>
    </recommendedName>
</protein>
<feature type="transmembrane region" description="Helical" evidence="9">
    <location>
        <begin position="32"/>
        <end position="55"/>
    </location>
</feature>
<dbReference type="InterPro" id="IPR035906">
    <property type="entry name" value="MetI-like_sf"/>
</dbReference>
<feature type="transmembrane region" description="Helical" evidence="9">
    <location>
        <begin position="6"/>
        <end position="25"/>
    </location>
</feature>
<evidence type="ECO:0000256" key="1">
    <source>
        <dbReference type="ARBA" id="ARBA00004651"/>
    </source>
</evidence>
<dbReference type="SUPFAM" id="SSF161098">
    <property type="entry name" value="MetI-like"/>
    <property type="match status" value="1"/>
</dbReference>
<feature type="transmembrane region" description="Helical" evidence="9">
    <location>
        <begin position="166"/>
        <end position="187"/>
    </location>
</feature>
<keyword evidence="6 9" id="KW-0812">Transmembrane</keyword>
<evidence type="ECO:0000256" key="9">
    <source>
        <dbReference type="RuleBase" id="RU363032"/>
    </source>
</evidence>
<dbReference type="CDD" id="cd06261">
    <property type="entry name" value="TM_PBP2"/>
    <property type="match status" value="1"/>
</dbReference>
<feature type="domain" description="ABC transmembrane type-1" evidence="11">
    <location>
        <begin position="81"/>
        <end position="303"/>
    </location>
</feature>
<evidence type="ECO:0000259" key="11">
    <source>
        <dbReference type="PROSITE" id="PS50928"/>
    </source>
</evidence>
<evidence type="ECO:0000256" key="7">
    <source>
        <dbReference type="ARBA" id="ARBA00022989"/>
    </source>
</evidence>
<comment type="caution">
    <text evidence="12">The sequence shown here is derived from an EMBL/GenBank/DDBJ whole genome shotgun (WGS) entry which is preliminary data.</text>
</comment>
<dbReference type="GO" id="GO:0005886">
    <property type="term" value="C:plasma membrane"/>
    <property type="evidence" value="ECO:0007669"/>
    <property type="project" value="UniProtKB-SubCell"/>
</dbReference>
<feature type="transmembrane region" description="Helical" evidence="9">
    <location>
        <begin position="116"/>
        <end position="136"/>
    </location>
</feature>
<proteinExistence type="inferred from homology"/>
<accession>A0A832WFH4</accession>
<evidence type="ECO:0000256" key="8">
    <source>
        <dbReference type="ARBA" id="ARBA00023136"/>
    </source>
</evidence>
<dbReference type="InterPro" id="IPR051124">
    <property type="entry name" value="Phosphate_Transport_Permease"/>
</dbReference>
<keyword evidence="8 9" id="KW-0472">Membrane</keyword>
<dbReference type="GO" id="GO:0006817">
    <property type="term" value="P:phosphate ion transport"/>
    <property type="evidence" value="ECO:0007669"/>
    <property type="project" value="UniProtKB-KW"/>
</dbReference>
<keyword evidence="7 9" id="KW-1133">Transmembrane helix</keyword>
<evidence type="ECO:0000313" key="13">
    <source>
        <dbReference type="Proteomes" id="UP000651120"/>
    </source>
</evidence>
<dbReference type="NCBIfam" id="TIGR02138">
    <property type="entry name" value="phosphate_pstC"/>
    <property type="match status" value="1"/>
</dbReference>
<keyword evidence="4 10" id="KW-1003">Cell membrane</keyword>
<dbReference type="Pfam" id="PF00528">
    <property type="entry name" value="BPD_transp_1"/>
    <property type="match status" value="1"/>
</dbReference>
<dbReference type="GeneID" id="1465699"/>
<comment type="similarity">
    <text evidence="2 10">Belongs to the binding-protein-dependent transport system permease family. CysTW subfamily.</text>
</comment>
<evidence type="ECO:0000256" key="2">
    <source>
        <dbReference type="ARBA" id="ARBA00007069"/>
    </source>
</evidence>
<evidence type="ECO:0000256" key="4">
    <source>
        <dbReference type="ARBA" id="ARBA00022475"/>
    </source>
</evidence>
<dbReference type="InterPro" id="IPR000515">
    <property type="entry name" value="MetI-like"/>
</dbReference>
<sequence length="312" mass="33594">MLGLFAIAFIITYIISALLLLFIRVKWGLRLFGALALALIVALITLFAYEAYPILSRDGLSIFVKVEWDPVRESYGVLQALAGTLITSAIAILLAMPLSVGVVVTINEILPRQVRSFFASLVDLTATMPTVIYGLWGVFVLGPWLQSAVNFIGSLLGLGQLMTSSYSLFTAAVLLAIMITPYAAAVMREGYALVPKPIEEAIYALGATRLEAVWIKLKYIRNYVIGGLFLALGRAMGETVAVAMVVGGNFSRLVLNVFDSGITISSLIALQFPNAASYQYMLPALYAGALLLALTGLVINAAAIYILMRGQL</sequence>
<dbReference type="RefSeq" id="WP_011007933.1">
    <property type="nucleotide sequence ID" value="NZ_DAIOPL010000035.1"/>
</dbReference>
<evidence type="ECO:0000256" key="6">
    <source>
        <dbReference type="ARBA" id="ARBA00022692"/>
    </source>
</evidence>
<dbReference type="GO" id="GO:0005315">
    <property type="term" value="F:phosphate transmembrane transporter activity"/>
    <property type="evidence" value="ECO:0007669"/>
    <property type="project" value="InterPro"/>
</dbReference>
<dbReference type="PANTHER" id="PTHR30425">
    <property type="entry name" value="PHOSPHATE TRANSPORT SYSTEM PERMEASE PROTEIN PST"/>
    <property type="match status" value="1"/>
</dbReference>
<dbReference type="Proteomes" id="UP000651120">
    <property type="component" value="Unassembled WGS sequence"/>
</dbReference>
<feature type="transmembrane region" description="Helical" evidence="9">
    <location>
        <begin position="284"/>
        <end position="308"/>
    </location>
</feature>
<dbReference type="InterPro" id="IPR011864">
    <property type="entry name" value="Phosphate_PstC"/>
</dbReference>
<organism evidence="12 13">
    <name type="scientific">Pyrobaculum aerophilum</name>
    <dbReference type="NCBI Taxonomy" id="13773"/>
    <lineage>
        <taxon>Archaea</taxon>
        <taxon>Thermoproteota</taxon>
        <taxon>Thermoprotei</taxon>
        <taxon>Thermoproteales</taxon>
        <taxon>Thermoproteaceae</taxon>
        <taxon>Pyrobaculum</taxon>
    </lineage>
</organism>
<evidence type="ECO:0000256" key="5">
    <source>
        <dbReference type="ARBA" id="ARBA00022592"/>
    </source>
</evidence>
<dbReference type="Gene3D" id="1.10.3720.10">
    <property type="entry name" value="MetI-like"/>
    <property type="match status" value="1"/>
</dbReference>
<keyword evidence="5 10" id="KW-0592">Phosphate transport</keyword>
<comment type="function">
    <text evidence="10">Part of the binding-protein-dependent transport system for phosphate; probably responsible for the translocation of the substrate across the membrane.</text>
</comment>
<reference evidence="12" key="1">
    <citation type="journal article" date="2020" name="bioRxiv">
        <title>A rank-normalized archaeal taxonomy based on genome phylogeny resolves widespread incomplete and uneven classifications.</title>
        <authorList>
            <person name="Rinke C."/>
            <person name="Chuvochina M."/>
            <person name="Mussig A.J."/>
            <person name="Chaumeil P.-A."/>
            <person name="Waite D.W."/>
            <person name="Whitman W.B."/>
            <person name="Parks D.H."/>
            <person name="Hugenholtz P."/>
        </authorList>
    </citation>
    <scope>NUCLEOTIDE SEQUENCE</scope>
    <source>
        <strain evidence="12">UBA8839</strain>
    </source>
</reference>
<dbReference type="PANTHER" id="PTHR30425:SF1">
    <property type="entry name" value="PHOSPHATE TRANSPORT SYSTEM PERMEASE PROTEIN PSTC"/>
    <property type="match status" value="1"/>
</dbReference>
<dbReference type="OMA" id="GNIAIEM"/>
<name>A0A832WFH4_9CREN</name>
<evidence type="ECO:0000256" key="3">
    <source>
        <dbReference type="ARBA" id="ARBA00022448"/>
    </source>
</evidence>
<keyword evidence="3 9" id="KW-0813">Transport</keyword>
<feature type="transmembrane region" description="Helical" evidence="9">
    <location>
        <begin position="223"/>
        <end position="246"/>
    </location>
</feature>
<evidence type="ECO:0000313" key="12">
    <source>
        <dbReference type="EMBL" id="HII45943.1"/>
    </source>
</evidence>
<comment type="subcellular location">
    <subcellularLocation>
        <location evidence="1 9">Cell membrane</location>
        <topology evidence="1 9">Multi-pass membrane protein</topology>
    </subcellularLocation>
</comment>
<gene>
    <name evidence="12" type="primary">pstC</name>
    <name evidence="12" type="ORF">HA333_00295</name>
</gene>
<dbReference type="PROSITE" id="PS50928">
    <property type="entry name" value="ABC_TM1"/>
    <property type="match status" value="1"/>
</dbReference>